<dbReference type="VEuPathDB" id="FungiDB:TSTA_116210"/>
<dbReference type="GO" id="GO:0005975">
    <property type="term" value="P:carbohydrate metabolic process"/>
    <property type="evidence" value="ECO:0007669"/>
    <property type="project" value="InterPro"/>
</dbReference>
<accession>B8MBG7</accession>
<evidence type="ECO:0000256" key="1">
    <source>
        <dbReference type="ARBA" id="ARBA00022801"/>
    </source>
</evidence>
<dbReference type="Pfam" id="PF07470">
    <property type="entry name" value="Glyco_hydro_88"/>
    <property type="match status" value="1"/>
</dbReference>
<dbReference type="InterPro" id="IPR012341">
    <property type="entry name" value="6hp_glycosidase-like_sf"/>
</dbReference>
<dbReference type="GO" id="GO:0016787">
    <property type="term" value="F:hydrolase activity"/>
    <property type="evidence" value="ECO:0007669"/>
    <property type="project" value="UniProtKB-KW"/>
</dbReference>
<feature type="signal peptide" evidence="2">
    <location>
        <begin position="1"/>
        <end position="21"/>
    </location>
</feature>
<dbReference type="InParanoid" id="B8MBG7"/>
<dbReference type="AlphaFoldDB" id="B8MBG7"/>
<keyword evidence="4" id="KW-1185">Reference proteome</keyword>
<dbReference type="STRING" id="441959.B8MBG7"/>
<dbReference type="Proteomes" id="UP000001745">
    <property type="component" value="Unassembled WGS sequence"/>
</dbReference>
<dbReference type="OMA" id="DGMYSFA"/>
<dbReference type="InterPro" id="IPR008928">
    <property type="entry name" value="6-hairpin_glycosidase_sf"/>
</dbReference>
<keyword evidence="1 3" id="KW-0378">Hydrolase</keyword>
<dbReference type="OrthoDB" id="540611at2759"/>
<name>B8MBG7_TALSN</name>
<gene>
    <name evidence="3" type="ORF">TSTA_116210</name>
</gene>
<dbReference type="PANTHER" id="PTHR33886">
    <property type="entry name" value="UNSATURATED RHAMNOGALACTURONAN HYDROLASE (EUROFUNG)"/>
    <property type="match status" value="1"/>
</dbReference>
<dbReference type="InterPro" id="IPR052043">
    <property type="entry name" value="PolySaccharide_Degr_Enz"/>
</dbReference>
<dbReference type="SUPFAM" id="SSF48208">
    <property type="entry name" value="Six-hairpin glycosidases"/>
    <property type="match status" value="1"/>
</dbReference>
<dbReference type="RefSeq" id="XP_002481823.1">
    <property type="nucleotide sequence ID" value="XM_002481778.1"/>
</dbReference>
<protein>
    <submittedName>
        <fullName evidence="3">Cell wall glycosyl hydrolase YteR, putative</fullName>
    </submittedName>
</protein>
<dbReference type="HOGENOM" id="CLU_038720_0_0_1"/>
<dbReference type="GeneID" id="8099648"/>
<dbReference type="InterPro" id="IPR010905">
    <property type="entry name" value="Glyco_hydro_88"/>
</dbReference>
<evidence type="ECO:0000256" key="2">
    <source>
        <dbReference type="SAM" id="SignalP"/>
    </source>
</evidence>
<evidence type="ECO:0000313" key="4">
    <source>
        <dbReference type="Proteomes" id="UP000001745"/>
    </source>
</evidence>
<dbReference type="Gene3D" id="1.50.10.10">
    <property type="match status" value="1"/>
</dbReference>
<dbReference type="PhylomeDB" id="B8MBG7"/>
<sequence length="392" mass="43693">MRLSQWLPLPILTLLSTTITGSSTNYSTWMADSIISRGQGIAPEEPTVSTYLQIGIVQSALLRLIDAPFVASDCTKDDYRAYVRRGSESVLGKLLNASQDISYPLDRFSLGRGLLAEYYDEGNRTVKSALDALNESIALQPRNQYGGLWYFTYPNWSYLDGMYSYTSFTSLYTTHFDPPAPNTATDAFQLDLLWSHCYDNTSGLLFHGYDASKTAVWADPVTGASPIVWGRALGWYFMALVDWLDLNSFQPDPLQWGYVHRRFVALADAIANVVDPVSGAWWQVLNFAGREGNYIESSASAMFTYGLYKGVRLGYLPASRYRETANKAYEYLVNTFVVKNQNGTLGWNGTVSVCSLNSTASYEYYVTQPLLFNSVHGSASFVLASLENEMAV</sequence>
<evidence type="ECO:0000313" key="3">
    <source>
        <dbReference type="EMBL" id="EED17831.1"/>
    </source>
</evidence>
<dbReference type="EMBL" id="EQ962655">
    <property type="protein sequence ID" value="EED17831.1"/>
    <property type="molecule type" value="Genomic_DNA"/>
</dbReference>
<organism evidence="3 4">
    <name type="scientific">Talaromyces stipitatus (strain ATCC 10500 / CBS 375.48 / QM 6759 / NRRL 1006)</name>
    <name type="common">Penicillium stipitatum</name>
    <dbReference type="NCBI Taxonomy" id="441959"/>
    <lineage>
        <taxon>Eukaryota</taxon>
        <taxon>Fungi</taxon>
        <taxon>Dikarya</taxon>
        <taxon>Ascomycota</taxon>
        <taxon>Pezizomycotina</taxon>
        <taxon>Eurotiomycetes</taxon>
        <taxon>Eurotiomycetidae</taxon>
        <taxon>Eurotiales</taxon>
        <taxon>Trichocomaceae</taxon>
        <taxon>Talaromyces</taxon>
        <taxon>Talaromyces sect. Talaromyces</taxon>
    </lineage>
</organism>
<dbReference type="eggNOG" id="ENOG502RXA5">
    <property type="taxonomic scope" value="Eukaryota"/>
</dbReference>
<keyword evidence="2" id="KW-0732">Signal</keyword>
<dbReference type="PANTHER" id="PTHR33886:SF11">
    <property type="entry name" value="WALL GLYCOSYL HYDROLASE YTER, PUTATIVE (AFU_ORTHOLOGUE AFUA_2G14630)-RELATED"/>
    <property type="match status" value="1"/>
</dbReference>
<feature type="chain" id="PRO_5002877659" evidence="2">
    <location>
        <begin position="22"/>
        <end position="392"/>
    </location>
</feature>
<proteinExistence type="predicted"/>
<reference evidence="4" key="1">
    <citation type="journal article" date="2015" name="Genome Announc.">
        <title>Genome sequence of the AIDS-associated pathogen Penicillium marneffei (ATCC18224) and its near taxonomic relative Talaromyces stipitatus (ATCC10500).</title>
        <authorList>
            <person name="Nierman W.C."/>
            <person name="Fedorova-Abrams N.D."/>
            <person name="Andrianopoulos A."/>
        </authorList>
    </citation>
    <scope>NUCLEOTIDE SEQUENCE [LARGE SCALE GENOMIC DNA]</scope>
    <source>
        <strain evidence="4">ATCC 10500 / CBS 375.48 / QM 6759 / NRRL 1006</strain>
    </source>
</reference>